<proteinExistence type="predicted"/>
<gene>
    <name evidence="1" type="ORF">BOTBODRAFT_129935</name>
</gene>
<reference evidence="2" key="1">
    <citation type="journal article" date="2014" name="Proc. Natl. Acad. Sci. U.S.A.">
        <title>Extensive sampling of basidiomycete genomes demonstrates inadequacy of the white-rot/brown-rot paradigm for wood decay fungi.</title>
        <authorList>
            <person name="Riley R."/>
            <person name="Salamov A.A."/>
            <person name="Brown D.W."/>
            <person name="Nagy L.G."/>
            <person name="Floudas D."/>
            <person name="Held B.W."/>
            <person name="Levasseur A."/>
            <person name="Lombard V."/>
            <person name="Morin E."/>
            <person name="Otillar R."/>
            <person name="Lindquist E.A."/>
            <person name="Sun H."/>
            <person name="LaButti K.M."/>
            <person name="Schmutz J."/>
            <person name="Jabbour D."/>
            <person name="Luo H."/>
            <person name="Baker S.E."/>
            <person name="Pisabarro A.G."/>
            <person name="Walton J.D."/>
            <person name="Blanchette R.A."/>
            <person name="Henrissat B."/>
            <person name="Martin F."/>
            <person name="Cullen D."/>
            <person name="Hibbett D.S."/>
            <person name="Grigoriev I.V."/>
        </authorList>
    </citation>
    <scope>NUCLEOTIDE SEQUENCE [LARGE SCALE GENOMIC DNA]</scope>
    <source>
        <strain evidence="2">FD-172 SS1</strain>
    </source>
</reference>
<dbReference type="EMBL" id="KL198027">
    <property type="protein sequence ID" value="KDQ16576.1"/>
    <property type="molecule type" value="Genomic_DNA"/>
</dbReference>
<organism evidence="1 2">
    <name type="scientific">Botryobasidium botryosum (strain FD-172 SS1)</name>
    <dbReference type="NCBI Taxonomy" id="930990"/>
    <lineage>
        <taxon>Eukaryota</taxon>
        <taxon>Fungi</taxon>
        <taxon>Dikarya</taxon>
        <taxon>Basidiomycota</taxon>
        <taxon>Agaricomycotina</taxon>
        <taxon>Agaricomycetes</taxon>
        <taxon>Cantharellales</taxon>
        <taxon>Botryobasidiaceae</taxon>
        <taxon>Botryobasidium</taxon>
    </lineage>
</organism>
<protein>
    <submittedName>
        <fullName evidence="1">Uncharacterized protein</fullName>
    </submittedName>
</protein>
<dbReference type="AlphaFoldDB" id="A0A067MYF7"/>
<accession>A0A067MYF7</accession>
<dbReference type="InParanoid" id="A0A067MYF7"/>
<evidence type="ECO:0000313" key="2">
    <source>
        <dbReference type="Proteomes" id="UP000027195"/>
    </source>
</evidence>
<dbReference type="Proteomes" id="UP000027195">
    <property type="component" value="Unassembled WGS sequence"/>
</dbReference>
<evidence type="ECO:0000313" key="1">
    <source>
        <dbReference type="EMBL" id="KDQ16576.1"/>
    </source>
</evidence>
<keyword evidence="2" id="KW-1185">Reference proteome</keyword>
<name>A0A067MYF7_BOTB1</name>
<dbReference type="HOGENOM" id="CLU_044126_2_0_1"/>
<sequence>MQWWQVINLDKKETLGISGSLHEFLWSYKPHGLVAHLMLPAMPSVMTSSSACRWATPVTDTIEPATCLGSLTIPAELIRLIFREIDNFQDTFSLAHANTRLLDIGRDRVCALLRCTVAPWAGDRLICIGEEANSDDLPDGMLTATEMQQLESFTTKDCAEWCEGDVVEPANLYFFADAKYRAPKDYGYSSPGFTQRLSTSERVQYGRLLKSMHLSESDHPRILCNLSKREYVRLGAVAGLAKDTLAHPWFPGDRWKFGAALVSRICWSSIPISDADSSTHRGVWAGDRFEITTLDTFPHCPDGEAGWKDVSEEMAQHLGRL</sequence>
<dbReference type="OrthoDB" id="2588098at2759"/>